<sequence length="259" mass="28972">MVNIQFTQGNLEQLLLIFVRVSAFIFVAPFFSITNVPRRMRAGLAFFIALVIFPVLPKGTLAYSTVIEYAILVVKELIAGLLIGLSASICYSIIAFAGRIIDMEIGFAMVSVLDPISKDQTSITGTFYNYLFMLILVCSDMPRYLLRAVVDAYQLIPLGNVQFDMNHLYNSFLTYMADYLIIGFRIVLPIFAVILAMNIILGVLAKVAPQMNMFVVGIQLKIFAGLITILITIGMFNNVSNYVFTEMKKMIVSMIQGMY</sequence>
<dbReference type="NCBIfam" id="TIGR01400">
    <property type="entry name" value="fliR"/>
    <property type="match status" value="1"/>
</dbReference>
<comment type="similarity">
    <text evidence="2 10">Belongs to the FliR/MopE/SpaR family.</text>
</comment>
<gene>
    <name evidence="11" type="primary">fliR</name>
    <name evidence="11" type="ORF">F7O84_08820</name>
</gene>
<accession>A0A7V7QJA9</accession>
<evidence type="ECO:0000256" key="5">
    <source>
        <dbReference type="ARBA" id="ARBA00022692"/>
    </source>
</evidence>
<proteinExistence type="inferred from homology"/>
<evidence type="ECO:0000256" key="2">
    <source>
        <dbReference type="ARBA" id="ARBA00009772"/>
    </source>
</evidence>
<comment type="subcellular location">
    <subcellularLocation>
        <location evidence="10">Cell membrane</location>
        <topology evidence="10">Multi-pass membrane protein</topology>
    </subcellularLocation>
    <subcellularLocation>
        <location evidence="10">Bacterial flagellum basal body</location>
    </subcellularLocation>
</comment>
<dbReference type="PANTHER" id="PTHR30065:SF1">
    <property type="entry name" value="SURFACE PRESENTATION OF ANTIGENS PROTEIN SPAR"/>
    <property type="match status" value="1"/>
</dbReference>
<evidence type="ECO:0000256" key="7">
    <source>
        <dbReference type="ARBA" id="ARBA00023136"/>
    </source>
</evidence>
<name>A0A7V7QJA9_9FIRM</name>
<dbReference type="GO" id="GO:0044780">
    <property type="term" value="P:bacterial-type flagellum assembly"/>
    <property type="evidence" value="ECO:0007669"/>
    <property type="project" value="UniProtKB-UniRule"/>
</dbReference>
<evidence type="ECO:0000256" key="9">
    <source>
        <dbReference type="NCBIfam" id="TIGR01400"/>
    </source>
</evidence>
<evidence type="ECO:0000256" key="1">
    <source>
        <dbReference type="ARBA" id="ARBA00002578"/>
    </source>
</evidence>
<evidence type="ECO:0000256" key="6">
    <source>
        <dbReference type="ARBA" id="ARBA00022989"/>
    </source>
</evidence>
<dbReference type="EMBL" id="WAGX01000005">
    <property type="protein sequence ID" value="KAB1437693.1"/>
    <property type="molecule type" value="Genomic_DNA"/>
</dbReference>
<dbReference type="GO" id="GO:0009425">
    <property type="term" value="C:bacterial-type flagellum basal body"/>
    <property type="evidence" value="ECO:0007669"/>
    <property type="project" value="UniProtKB-SubCell"/>
</dbReference>
<comment type="function">
    <text evidence="1 10">Role in flagellar biosynthesis.</text>
</comment>
<feature type="transmembrane region" description="Helical" evidence="10">
    <location>
        <begin position="213"/>
        <end position="236"/>
    </location>
</feature>
<evidence type="ECO:0000256" key="4">
    <source>
        <dbReference type="ARBA" id="ARBA00022475"/>
    </source>
</evidence>
<keyword evidence="12" id="KW-1185">Reference proteome</keyword>
<organism evidence="11 12">
    <name type="scientific">Candidatus Galacturonatibacter soehngenii</name>
    <dbReference type="NCBI Taxonomy" id="2307010"/>
    <lineage>
        <taxon>Bacteria</taxon>
        <taxon>Bacillati</taxon>
        <taxon>Bacillota</taxon>
        <taxon>Clostridia</taxon>
        <taxon>Lachnospirales</taxon>
        <taxon>Lachnospiraceae</taxon>
        <taxon>Candidatus Galacturonatibacter</taxon>
    </lineage>
</organism>
<evidence type="ECO:0000256" key="8">
    <source>
        <dbReference type="ARBA" id="ARBA00023143"/>
    </source>
</evidence>
<feature type="transmembrane region" description="Helical" evidence="10">
    <location>
        <begin position="179"/>
        <end position="201"/>
    </location>
</feature>
<keyword evidence="6 10" id="KW-1133">Transmembrane helix</keyword>
<evidence type="ECO:0000256" key="3">
    <source>
        <dbReference type="ARBA" id="ARBA00021717"/>
    </source>
</evidence>
<dbReference type="Pfam" id="PF01311">
    <property type="entry name" value="Bac_export_1"/>
    <property type="match status" value="1"/>
</dbReference>
<feature type="transmembrane region" description="Helical" evidence="10">
    <location>
        <begin position="14"/>
        <end position="33"/>
    </location>
</feature>
<reference evidence="11 12" key="2">
    <citation type="submission" date="2020-02" db="EMBL/GenBank/DDBJ databases">
        <title>Candidatus Galacturonibacter soehngenii shows hetero-acetogenic catabolism of galacturonic acid but lacks a canonical carbon monoxide dehydrogenase/acetyl-CoA synthase complex.</title>
        <authorList>
            <person name="Diender M."/>
            <person name="Stouten G.R."/>
            <person name="Petersen J.F."/>
            <person name="Nielsen P.H."/>
            <person name="Dueholm M.S."/>
            <person name="Pronk J.T."/>
            <person name="Van Loosdrecht M.C.M."/>
        </authorList>
    </citation>
    <scope>NUCLEOTIDE SEQUENCE [LARGE SCALE GENOMIC DNA]</scope>
    <source>
        <strain evidence="11">GalUA</strain>
    </source>
</reference>
<keyword evidence="4 10" id="KW-1003">Cell membrane</keyword>
<dbReference type="RefSeq" id="WP_151144228.1">
    <property type="nucleotide sequence ID" value="NZ_WAGX01000005.1"/>
</dbReference>
<dbReference type="Proteomes" id="UP000461768">
    <property type="component" value="Unassembled WGS sequence"/>
</dbReference>
<dbReference type="OrthoDB" id="9807748at2"/>
<dbReference type="AlphaFoldDB" id="A0A7V7QJA9"/>
<dbReference type="PANTHER" id="PTHR30065">
    <property type="entry name" value="FLAGELLAR BIOSYNTHETIC PROTEIN FLIR"/>
    <property type="match status" value="1"/>
</dbReference>
<dbReference type="InterPro" id="IPR002010">
    <property type="entry name" value="T3SS_IM_R"/>
</dbReference>
<dbReference type="PRINTS" id="PR00953">
    <property type="entry name" value="TYPE3IMRPROT"/>
</dbReference>
<feature type="transmembrane region" description="Helical" evidence="10">
    <location>
        <begin position="77"/>
        <end position="101"/>
    </location>
</feature>
<evidence type="ECO:0000313" key="11">
    <source>
        <dbReference type="EMBL" id="KAB1437693.1"/>
    </source>
</evidence>
<comment type="caution">
    <text evidence="11">The sequence shown here is derived from an EMBL/GenBank/DDBJ whole genome shotgun (WGS) entry which is preliminary data.</text>
</comment>
<evidence type="ECO:0000313" key="12">
    <source>
        <dbReference type="Proteomes" id="UP000461768"/>
    </source>
</evidence>
<dbReference type="GO" id="GO:0006605">
    <property type="term" value="P:protein targeting"/>
    <property type="evidence" value="ECO:0007669"/>
    <property type="project" value="UniProtKB-UniRule"/>
</dbReference>
<reference evidence="11 12" key="1">
    <citation type="submission" date="2019-09" db="EMBL/GenBank/DDBJ databases">
        <authorList>
            <person name="Valk L.C."/>
        </authorList>
    </citation>
    <scope>NUCLEOTIDE SEQUENCE [LARGE SCALE GENOMIC DNA]</scope>
    <source>
        <strain evidence="11">GalUA</strain>
    </source>
</reference>
<protein>
    <recommendedName>
        <fullName evidence="3 9">Flagellar biosynthetic protein FliR</fullName>
    </recommendedName>
</protein>
<keyword evidence="11" id="KW-0966">Cell projection</keyword>
<feature type="transmembrane region" description="Helical" evidence="10">
    <location>
        <begin position="40"/>
        <end position="57"/>
    </location>
</feature>
<keyword evidence="8 10" id="KW-0975">Bacterial flagellum</keyword>
<keyword evidence="11" id="KW-0282">Flagellum</keyword>
<dbReference type="InterPro" id="IPR006303">
    <property type="entry name" value="FliR"/>
</dbReference>
<feature type="transmembrane region" description="Helical" evidence="10">
    <location>
        <begin position="127"/>
        <end position="145"/>
    </location>
</feature>
<keyword evidence="11" id="KW-0969">Cilium</keyword>
<keyword evidence="5 10" id="KW-0812">Transmembrane</keyword>
<evidence type="ECO:0000256" key="10">
    <source>
        <dbReference type="RuleBase" id="RU362071"/>
    </source>
</evidence>
<keyword evidence="7 10" id="KW-0472">Membrane</keyword>
<dbReference type="GO" id="GO:0005886">
    <property type="term" value="C:plasma membrane"/>
    <property type="evidence" value="ECO:0007669"/>
    <property type="project" value="UniProtKB-SubCell"/>
</dbReference>